<accession>A0A9P9AG06</accession>
<dbReference type="EMBL" id="JAGPYM010000215">
    <property type="protein sequence ID" value="KAH6865346.1"/>
    <property type="molecule type" value="Genomic_DNA"/>
</dbReference>
<reference evidence="1 2" key="1">
    <citation type="journal article" date="2021" name="Nat. Commun.">
        <title>Genetic determinants of endophytism in the Arabidopsis root mycobiome.</title>
        <authorList>
            <person name="Mesny F."/>
            <person name="Miyauchi S."/>
            <person name="Thiergart T."/>
            <person name="Pickel B."/>
            <person name="Atanasova L."/>
            <person name="Karlsson M."/>
            <person name="Huettel B."/>
            <person name="Barry K.W."/>
            <person name="Haridas S."/>
            <person name="Chen C."/>
            <person name="Bauer D."/>
            <person name="Andreopoulos W."/>
            <person name="Pangilinan J."/>
            <person name="LaButti K."/>
            <person name="Riley R."/>
            <person name="Lipzen A."/>
            <person name="Clum A."/>
            <person name="Drula E."/>
            <person name="Henrissat B."/>
            <person name="Kohler A."/>
            <person name="Grigoriev I.V."/>
            <person name="Martin F.M."/>
            <person name="Hacquard S."/>
        </authorList>
    </citation>
    <scope>NUCLEOTIDE SEQUENCE [LARGE SCALE GENOMIC DNA]</scope>
    <source>
        <strain evidence="1 2">MPI-CAGE-CH-0241</strain>
    </source>
</reference>
<dbReference type="InterPro" id="IPR036397">
    <property type="entry name" value="RNaseH_sf"/>
</dbReference>
<evidence type="ECO:0000313" key="2">
    <source>
        <dbReference type="Proteomes" id="UP000777438"/>
    </source>
</evidence>
<dbReference type="GO" id="GO:0003676">
    <property type="term" value="F:nucleic acid binding"/>
    <property type="evidence" value="ECO:0007669"/>
    <property type="project" value="InterPro"/>
</dbReference>
<gene>
    <name evidence="1" type="ORF">B0T10DRAFT_569803</name>
</gene>
<comment type="caution">
    <text evidence="1">The sequence shown here is derived from an EMBL/GenBank/DDBJ whole genome shotgun (WGS) entry which is preliminary data.</text>
</comment>
<protein>
    <submittedName>
        <fullName evidence="1">Uncharacterized protein</fullName>
    </submittedName>
</protein>
<dbReference type="Gene3D" id="3.30.420.10">
    <property type="entry name" value="Ribonuclease H-like superfamily/Ribonuclease H"/>
    <property type="match status" value="1"/>
</dbReference>
<sequence>MAQKVYIEEVLEPYVKKWLDEGRSFVLEEDNDSGYGPSQNNPVRAWKEKHGLNSFFNCPRSPDLSSIENAWSVPAEYIKQFPHPTGGVVVEQTGTTTISWNASGSLLPRFWSNSRAGWILLVRASY</sequence>
<name>A0A9P9AG06_9HYPO</name>
<organism evidence="1 2">
    <name type="scientific">Thelonectria olida</name>
    <dbReference type="NCBI Taxonomy" id="1576542"/>
    <lineage>
        <taxon>Eukaryota</taxon>
        <taxon>Fungi</taxon>
        <taxon>Dikarya</taxon>
        <taxon>Ascomycota</taxon>
        <taxon>Pezizomycotina</taxon>
        <taxon>Sordariomycetes</taxon>
        <taxon>Hypocreomycetidae</taxon>
        <taxon>Hypocreales</taxon>
        <taxon>Nectriaceae</taxon>
        <taxon>Thelonectria</taxon>
    </lineage>
</organism>
<dbReference type="AlphaFoldDB" id="A0A9P9AG06"/>
<dbReference type="Proteomes" id="UP000777438">
    <property type="component" value="Unassembled WGS sequence"/>
</dbReference>
<keyword evidence="2" id="KW-1185">Reference proteome</keyword>
<dbReference type="OrthoDB" id="5103110at2759"/>
<evidence type="ECO:0000313" key="1">
    <source>
        <dbReference type="EMBL" id="KAH6865346.1"/>
    </source>
</evidence>
<proteinExistence type="predicted"/>